<protein>
    <submittedName>
        <fullName evidence="1">CMP8R</fullName>
    </submittedName>
</protein>
<dbReference type="Proteomes" id="UP000107153">
    <property type="component" value="Segment"/>
</dbReference>
<proteinExistence type="predicted"/>
<dbReference type="EMBL" id="AY009089">
    <property type="protein sequence ID" value="AAG37464.1"/>
    <property type="molecule type" value="Genomic_DNA"/>
</dbReference>
<name>Q8QQ84_CAMPS</name>
<organismHost>
    <name type="scientific">Camelus</name>
    <dbReference type="NCBI Taxonomy" id="9836"/>
</organismHost>
<evidence type="ECO:0000313" key="1">
    <source>
        <dbReference type="EMBL" id="AAG37464.1"/>
    </source>
</evidence>
<accession>Q8QQ84</accession>
<evidence type="ECO:0000313" key="2">
    <source>
        <dbReference type="Proteomes" id="UP000107153"/>
    </source>
</evidence>
<sequence length="65" mass="8525">MSMPIVLCALKYTENMYCYICHCFHNYYPRPYHHYYYHHYHYHHYHHYRPYHYYHSLLNTNHLRL</sequence>
<organism evidence="1 2">
    <name type="scientific">Camelpox virus (strain CMS)</name>
    <dbReference type="NCBI Taxonomy" id="203172"/>
    <lineage>
        <taxon>Viruses</taxon>
        <taxon>Varidnaviria</taxon>
        <taxon>Bamfordvirae</taxon>
        <taxon>Nucleocytoviricota</taxon>
        <taxon>Pokkesviricetes</taxon>
        <taxon>Chitovirales</taxon>
        <taxon>Poxviridae</taxon>
        <taxon>Chordopoxvirinae</taxon>
        <taxon>Orthopoxvirus</taxon>
        <taxon>Orthopoxvirus camelpox</taxon>
        <taxon>Camelpox virus</taxon>
    </lineage>
</organism>
<reference evidence="1 2" key="1">
    <citation type="journal article" date="2002" name="J. Gen. Virol.">
        <title>The sequence of camelpox virus shows it is most closely related to variola virus, the cause of smallpox.</title>
        <authorList>
            <person name="Gubser C."/>
            <person name="Smith G.L."/>
        </authorList>
    </citation>
    <scope>NUCLEOTIDE SEQUENCE [LARGE SCALE GENOMIC DNA]</scope>
    <source>
        <strain evidence="1">CMS</strain>
    </source>
</reference>
<gene>
    <name evidence="1" type="primary">CMP8R</name>
</gene>